<protein>
    <recommendedName>
        <fullName evidence="3">Lipoprotein</fullName>
    </recommendedName>
</protein>
<dbReference type="PROSITE" id="PS51257">
    <property type="entry name" value="PROKAR_LIPOPROTEIN"/>
    <property type="match status" value="1"/>
</dbReference>
<dbReference type="EMBL" id="JAPNTZ010000001">
    <property type="protein sequence ID" value="MCY1136766.1"/>
    <property type="molecule type" value="Genomic_DNA"/>
</dbReference>
<reference evidence="1" key="1">
    <citation type="submission" date="2022-11" db="EMBL/GenBank/DDBJ databases">
        <authorList>
            <person name="Somphong A."/>
            <person name="Phongsopitanun W."/>
        </authorList>
    </citation>
    <scope>NUCLEOTIDE SEQUENCE</scope>
    <source>
        <strain evidence="1">Pm04-4</strain>
    </source>
</reference>
<accession>A0ABT4AR98</accession>
<proteinExistence type="predicted"/>
<evidence type="ECO:0000313" key="2">
    <source>
        <dbReference type="Proteomes" id="UP001151002"/>
    </source>
</evidence>
<name>A0ABT4AR98_9ACTN</name>
<organism evidence="1 2">
    <name type="scientific">Paractinoplanes pyxinae</name>
    <dbReference type="NCBI Taxonomy" id="2997416"/>
    <lineage>
        <taxon>Bacteria</taxon>
        <taxon>Bacillati</taxon>
        <taxon>Actinomycetota</taxon>
        <taxon>Actinomycetes</taxon>
        <taxon>Micromonosporales</taxon>
        <taxon>Micromonosporaceae</taxon>
        <taxon>Paractinoplanes</taxon>
    </lineage>
</organism>
<comment type="caution">
    <text evidence="1">The sequence shown here is derived from an EMBL/GenBank/DDBJ whole genome shotgun (WGS) entry which is preliminary data.</text>
</comment>
<evidence type="ECO:0008006" key="3">
    <source>
        <dbReference type="Google" id="ProtNLM"/>
    </source>
</evidence>
<evidence type="ECO:0000313" key="1">
    <source>
        <dbReference type="EMBL" id="MCY1136766.1"/>
    </source>
</evidence>
<gene>
    <name evidence="1" type="ORF">OWR29_02065</name>
</gene>
<dbReference type="RefSeq" id="WP_267560538.1">
    <property type="nucleotide sequence ID" value="NZ_JAPNTZ010000001.1"/>
</dbReference>
<dbReference type="Proteomes" id="UP001151002">
    <property type="component" value="Unassembled WGS sequence"/>
</dbReference>
<sequence length="161" mass="16961">MTVSRGLAVVAALMIAAAGCDVSVRPAPETTVAPSPSPARKAAIGKKIDVQRGNLKLSATLKPTDGPDGPEGEDALFFELSIAVRSGSYVFFPSLLKYYGSEDKPPQPRDTGYDEAMVLILQGGSEQRTVSVSNPASGPNGDLVVALYHQDGTRLATWTDR</sequence>
<keyword evidence="2" id="KW-1185">Reference proteome</keyword>